<dbReference type="AlphaFoldDB" id="A0A6A5UIX2"/>
<keyword evidence="4" id="KW-1185">Reference proteome</keyword>
<evidence type="ECO:0000256" key="2">
    <source>
        <dbReference type="SAM" id="MobiDB-lite"/>
    </source>
</evidence>
<proteinExistence type="predicted"/>
<protein>
    <submittedName>
        <fullName evidence="3">Uncharacterized protein</fullName>
    </submittedName>
</protein>
<reference evidence="3" key="1">
    <citation type="journal article" date="2020" name="Stud. Mycol.">
        <title>101 Dothideomycetes genomes: a test case for predicting lifestyles and emergence of pathogens.</title>
        <authorList>
            <person name="Haridas S."/>
            <person name="Albert R."/>
            <person name="Binder M."/>
            <person name="Bloem J."/>
            <person name="Labutti K."/>
            <person name="Salamov A."/>
            <person name="Andreopoulos B."/>
            <person name="Baker S."/>
            <person name="Barry K."/>
            <person name="Bills G."/>
            <person name="Bluhm B."/>
            <person name="Cannon C."/>
            <person name="Castanera R."/>
            <person name="Culley D."/>
            <person name="Daum C."/>
            <person name="Ezra D."/>
            <person name="Gonzalez J."/>
            <person name="Henrissat B."/>
            <person name="Kuo A."/>
            <person name="Liang C."/>
            <person name="Lipzen A."/>
            <person name="Lutzoni F."/>
            <person name="Magnuson J."/>
            <person name="Mondo S."/>
            <person name="Nolan M."/>
            <person name="Ohm R."/>
            <person name="Pangilinan J."/>
            <person name="Park H.-J."/>
            <person name="Ramirez L."/>
            <person name="Alfaro M."/>
            <person name="Sun H."/>
            <person name="Tritt A."/>
            <person name="Yoshinaga Y."/>
            <person name="Zwiers L.-H."/>
            <person name="Turgeon B."/>
            <person name="Goodwin S."/>
            <person name="Spatafora J."/>
            <person name="Crous P."/>
            <person name="Grigoriev I."/>
        </authorList>
    </citation>
    <scope>NUCLEOTIDE SEQUENCE</scope>
    <source>
        <strain evidence="3">CBS 107.79</strain>
    </source>
</reference>
<evidence type="ECO:0000313" key="3">
    <source>
        <dbReference type="EMBL" id="KAF1964698.1"/>
    </source>
</evidence>
<evidence type="ECO:0000256" key="1">
    <source>
        <dbReference type="SAM" id="Coils"/>
    </source>
</evidence>
<organism evidence="3 4">
    <name type="scientific">Bimuria novae-zelandiae CBS 107.79</name>
    <dbReference type="NCBI Taxonomy" id="1447943"/>
    <lineage>
        <taxon>Eukaryota</taxon>
        <taxon>Fungi</taxon>
        <taxon>Dikarya</taxon>
        <taxon>Ascomycota</taxon>
        <taxon>Pezizomycotina</taxon>
        <taxon>Dothideomycetes</taxon>
        <taxon>Pleosporomycetidae</taxon>
        <taxon>Pleosporales</taxon>
        <taxon>Massarineae</taxon>
        <taxon>Didymosphaeriaceae</taxon>
        <taxon>Bimuria</taxon>
    </lineage>
</organism>
<evidence type="ECO:0000313" key="4">
    <source>
        <dbReference type="Proteomes" id="UP000800036"/>
    </source>
</evidence>
<accession>A0A6A5UIX2</accession>
<gene>
    <name evidence="3" type="ORF">BU23DRAFT_575443</name>
</gene>
<dbReference type="Proteomes" id="UP000800036">
    <property type="component" value="Unassembled WGS sequence"/>
</dbReference>
<keyword evidence="1" id="KW-0175">Coiled coil</keyword>
<sequence>MSSSQVEKQPAQAAEHKTGSVDEFSPLAMLKKEFAEVRAFNKRAAAQGYAAVVDEGKICEADAERAFKQDEYLSSRPTASDLKRKRETLAKEHEATMAEIKAELAAKKKSAAELQVGEERVQAKEEELQARAEKVEARERTLRGKEDAVAKDQAKVEQLIEKAKAMLPSY</sequence>
<dbReference type="EMBL" id="ML976778">
    <property type="protein sequence ID" value="KAF1964698.1"/>
    <property type="molecule type" value="Genomic_DNA"/>
</dbReference>
<feature type="region of interest" description="Disordered" evidence="2">
    <location>
        <begin position="1"/>
        <end position="22"/>
    </location>
</feature>
<name>A0A6A5UIX2_9PLEO</name>
<feature type="coiled-coil region" evidence="1">
    <location>
        <begin position="79"/>
        <end position="162"/>
    </location>
</feature>